<feature type="transmembrane region" description="Helical" evidence="1">
    <location>
        <begin position="166"/>
        <end position="184"/>
    </location>
</feature>
<dbReference type="AlphaFoldDB" id="A0AAV0I9B5"/>
<organism evidence="2 3">
    <name type="scientific">Linum tenue</name>
    <dbReference type="NCBI Taxonomy" id="586396"/>
    <lineage>
        <taxon>Eukaryota</taxon>
        <taxon>Viridiplantae</taxon>
        <taxon>Streptophyta</taxon>
        <taxon>Embryophyta</taxon>
        <taxon>Tracheophyta</taxon>
        <taxon>Spermatophyta</taxon>
        <taxon>Magnoliopsida</taxon>
        <taxon>eudicotyledons</taxon>
        <taxon>Gunneridae</taxon>
        <taxon>Pentapetalae</taxon>
        <taxon>rosids</taxon>
        <taxon>fabids</taxon>
        <taxon>Malpighiales</taxon>
        <taxon>Linaceae</taxon>
        <taxon>Linum</taxon>
    </lineage>
</organism>
<gene>
    <name evidence="2" type="ORF">LITE_LOCUS8198</name>
</gene>
<proteinExistence type="predicted"/>
<sequence>MESSWLKGLLTIFSETFKIIPKNPTLIALATILILIFNSCCYFVALNYLRLLINSFQSMMIDPTNLDRIGKSLGYIIIDELIIAIIASLSSLFTATSTIFASAMVLGGKPAMKVKDVCWNVIRTRKGASLTWIYTTLFLLGYICIMFAVAYPFTLVFMSSPRVSSAIMNIFVGLGSVLYSYLLVDLSLGMVGSVVEEEIRGLEAIGKATRIAKGMKLHGFVVNLLFGLVGWGMLKCSVWFGLRLPGVGQIVSPVGLASLGWPTTGQIVVGLVVANCLCLLKMLWWMAYSVIFYEGMNRHGGAEVVDFVEDEEYTEIPNHATRVY</sequence>
<accession>A0AAV0I9B5</accession>
<evidence type="ECO:0000256" key="1">
    <source>
        <dbReference type="SAM" id="Phobius"/>
    </source>
</evidence>
<evidence type="ECO:0000313" key="2">
    <source>
        <dbReference type="EMBL" id="CAI0394092.1"/>
    </source>
</evidence>
<feature type="transmembrane region" description="Helical" evidence="1">
    <location>
        <begin position="267"/>
        <end position="288"/>
    </location>
</feature>
<keyword evidence="1" id="KW-1133">Transmembrane helix</keyword>
<reference evidence="2" key="1">
    <citation type="submission" date="2022-08" db="EMBL/GenBank/DDBJ databases">
        <authorList>
            <person name="Gutierrez-Valencia J."/>
        </authorList>
    </citation>
    <scope>NUCLEOTIDE SEQUENCE</scope>
</reference>
<keyword evidence="1" id="KW-0472">Membrane</keyword>
<feature type="transmembrane region" description="Helical" evidence="1">
    <location>
        <begin position="26"/>
        <end position="49"/>
    </location>
</feature>
<feature type="transmembrane region" description="Helical" evidence="1">
    <location>
        <begin position="81"/>
        <end position="106"/>
    </location>
</feature>
<feature type="transmembrane region" description="Helical" evidence="1">
    <location>
        <begin position="132"/>
        <end position="154"/>
    </location>
</feature>
<feature type="transmembrane region" description="Helical" evidence="1">
    <location>
        <begin position="220"/>
        <end position="242"/>
    </location>
</feature>
<keyword evidence="3" id="KW-1185">Reference proteome</keyword>
<evidence type="ECO:0008006" key="4">
    <source>
        <dbReference type="Google" id="ProtNLM"/>
    </source>
</evidence>
<dbReference type="PANTHER" id="PTHR33133">
    <property type="entry name" value="OS08G0107100 PROTEIN-RELATED"/>
    <property type="match status" value="1"/>
</dbReference>
<keyword evidence="1" id="KW-0812">Transmembrane</keyword>
<protein>
    <recommendedName>
        <fullName evidence="4">Transmembrane protein</fullName>
    </recommendedName>
</protein>
<dbReference type="EMBL" id="CAMGYJ010000003">
    <property type="protein sequence ID" value="CAI0394092.1"/>
    <property type="molecule type" value="Genomic_DNA"/>
</dbReference>
<comment type="caution">
    <text evidence="2">The sequence shown here is derived from an EMBL/GenBank/DDBJ whole genome shotgun (WGS) entry which is preliminary data.</text>
</comment>
<name>A0AAV0I9B5_9ROSI</name>
<dbReference type="PANTHER" id="PTHR33133:SF1">
    <property type="entry name" value="EXPRESSED PROTEIN-RELATED"/>
    <property type="match status" value="1"/>
</dbReference>
<dbReference type="Proteomes" id="UP001154282">
    <property type="component" value="Unassembled WGS sequence"/>
</dbReference>
<evidence type="ECO:0000313" key="3">
    <source>
        <dbReference type="Proteomes" id="UP001154282"/>
    </source>
</evidence>